<dbReference type="EMBL" id="PKPP01006838">
    <property type="protein sequence ID" value="PWA55180.1"/>
    <property type="molecule type" value="Genomic_DNA"/>
</dbReference>
<keyword evidence="1" id="KW-0472">Membrane</keyword>
<dbReference type="STRING" id="35608.A0A2U1M1U1"/>
<evidence type="ECO:0000313" key="3">
    <source>
        <dbReference type="Proteomes" id="UP000245207"/>
    </source>
</evidence>
<feature type="transmembrane region" description="Helical" evidence="1">
    <location>
        <begin position="1140"/>
        <end position="1162"/>
    </location>
</feature>
<feature type="transmembrane region" description="Helical" evidence="1">
    <location>
        <begin position="1055"/>
        <end position="1078"/>
    </location>
</feature>
<dbReference type="InterPro" id="IPR039638">
    <property type="entry name" value="MED33A/B"/>
</dbReference>
<name>A0A2U1M1U1_ARTAN</name>
<dbReference type="GO" id="GO:2000762">
    <property type="term" value="P:regulation of phenylpropanoid metabolic process"/>
    <property type="evidence" value="ECO:0007669"/>
    <property type="project" value="InterPro"/>
</dbReference>
<keyword evidence="1" id="KW-0812">Transmembrane</keyword>
<dbReference type="Proteomes" id="UP000245207">
    <property type="component" value="Unassembled WGS sequence"/>
</dbReference>
<dbReference type="PANTHER" id="PTHR33739:SF15">
    <property type="entry name" value="MEDIATOR OF RNA POLYMERASE II TRANSCRIPTION SUBUNIT 33A_B"/>
    <property type="match status" value="1"/>
</dbReference>
<dbReference type="OrthoDB" id="625764at2759"/>
<accession>A0A2U1M1U1</accession>
<protein>
    <recommendedName>
        <fullName evidence="4">Mediator of RNA polymerase II transcription subunit 33A</fullName>
    </recommendedName>
</protein>
<gene>
    <name evidence="2" type="ORF">CTI12_AA306720</name>
</gene>
<dbReference type="PANTHER" id="PTHR33739">
    <property type="entry name" value="OS07G0681500 PROTEIN"/>
    <property type="match status" value="1"/>
</dbReference>
<sequence length="1314" mass="142476">MMTWTRRVEEMTKHAQMKATDALIWSIEVKKMLDDNGVVTPSTEVAELLVNDICWGNNVPIAWKYLEKALVVRIVSPLFVLALLSESVIPRRRSQPAAYRLYLELLKRYVVPLASEVNGPKYRKIMESIDDVLHLSQRFSIVSKEPGLLLVEFVFAIVWQLLDASLDDEGLLDLVPEKKSTWSIKPQDMEIDDHNFGEKKMDRSDRLYKTNTTLAIEIIGELYRNKVTSRILYLARLNMPVQWGSFIYNLRLLAANSISLRNSKEITPEALLQLTSDSRVLPSGECKIMSMQQFHASFASQSLASSATSRHGVSHSAVWLPIDLFLEDTMEGAVVATTSAAETLAGLLKAHQALTQASWQDAFLGLWMAALRLVQREGNAVEGPVPSIDACLCLLICITTLAIVAIVDEEESALIEGGCMEMRSETIVLGNCRKSLVSSLQQLGDFEDLLIPPPSAASLANQAAAKAMMFLSGVGVGSGYPDGASLNDIPVTCSGDLRHLIVEACIARHLLDTSAYLWPGYVKGHTNQVSRAITGQVPGWSSLMKGSPLTPQMVHALVSTPASSLAEIEKLYGMATDGSDSDKISVATILCGASLTRGWNIQEHIGFFIIKMLSPPIPIDYAGSESHLLACAPLLNVLLVGISSIDCVQIISLHGLVPLLAGVLMPICEVFGSCSPAVSWTLPTGEHLYPLAVFSNAFTLLLKLWRFDQPPAEQGMGNAAPVTSQLTPEFLLLARNSQLTSRGNSLKDQKKRKSSFIQCDLSSAGPLFLDSFPKLKLWYRQHQACIASTLFDLKPGTPIYQNFDALLNIMFRKMNRGGEPLTSSTSGSSNSSVSIAEDCAFRLKVPAWDILEAVPFVVDAALTACANGRLSPRELTTGLKDLTDLLPVSLAIIVSYLSAETTRGLWKPASMNGTDWPSPATNLSMVEQNINKILAATGVDVPSLSAGGTTSASLPLPLAALVSLTITYKVDKVTEPLLNLVGPTVTTIGAGCPWPSMSIIAALWTQKAKRWTDHLVFTASRTVFHHSNDAVVQLLKVCFQSTLGLNSPIGGIGNLLGHGFGSHCTGGIAAVAPGILYLRVHRSIRDVMFMTEEIVSLLLQSVKDIVSTGIPIENLKRPKSGTIVRYGEVSLSLAMTRIKLAASLGASLVWITGGLNLIQTLIKETLPCWFISVHRSDLNKVDSGGMIGMLKGYALAHFTVLSGAFAWGVDSVSSSSKKRPVILEAHLGFMARALDGKTSLGCNRATWRAYVSGFVSLMVSCTPKWVHEVDVEILRSLSRGLRKWDEEELALALLRIGGVSSMGAAAEFIVESSV</sequence>
<feature type="transmembrane region" description="Helical" evidence="1">
    <location>
        <begin position="1192"/>
        <end position="1209"/>
    </location>
</feature>
<dbReference type="GO" id="GO:0016592">
    <property type="term" value="C:mediator complex"/>
    <property type="evidence" value="ECO:0007669"/>
    <property type="project" value="InterPro"/>
</dbReference>
<evidence type="ECO:0000256" key="1">
    <source>
        <dbReference type="SAM" id="Phobius"/>
    </source>
</evidence>
<keyword evidence="3" id="KW-1185">Reference proteome</keyword>
<evidence type="ECO:0008006" key="4">
    <source>
        <dbReference type="Google" id="ProtNLM"/>
    </source>
</evidence>
<evidence type="ECO:0000313" key="2">
    <source>
        <dbReference type="EMBL" id="PWA55180.1"/>
    </source>
</evidence>
<keyword evidence="1" id="KW-1133">Transmembrane helix</keyword>
<proteinExistence type="predicted"/>
<reference evidence="2 3" key="1">
    <citation type="journal article" date="2018" name="Mol. Plant">
        <title>The genome of Artemisia annua provides insight into the evolution of Asteraceae family and artemisinin biosynthesis.</title>
        <authorList>
            <person name="Shen Q."/>
            <person name="Zhang L."/>
            <person name="Liao Z."/>
            <person name="Wang S."/>
            <person name="Yan T."/>
            <person name="Shi P."/>
            <person name="Liu M."/>
            <person name="Fu X."/>
            <person name="Pan Q."/>
            <person name="Wang Y."/>
            <person name="Lv Z."/>
            <person name="Lu X."/>
            <person name="Zhang F."/>
            <person name="Jiang W."/>
            <person name="Ma Y."/>
            <person name="Chen M."/>
            <person name="Hao X."/>
            <person name="Li L."/>
            <person name="Tang Y."/>
            <person name="Lv G."/>
            <person name="Zhou Y."/>
            <person name="Sun X."/>
            <person name="Brodelius P.E."/>
            <person name="Rose J.K.C."/>
            <person name="Tang K."/>
        </authorList>
    </citation>
    <scope>NUCLEOTIDE SEQUENCE [LARGE SCALE GENOMIC DNA]</scope>
    <source>
        <strain evidence="3">cv. Huhao1</strain>
        <tissue evidence="2">Leaf</tissue>
    </source>
</reference>
<organism evidence="2 3">
    <name type="scientific">Artemisia annua</name>
    <name type="common">Sweet wormwood</name>
    <dbReference type="NCBI Taxonomy" id="35608"/>
    <lineage>
        <taxon>Eukaryota</taxon>
        <taxon>Viridiplantae</taxon>
        <taxon>Streptophyta</taxon>
        <taxon>Embryophyta</taxon>
        <taxon>Tracheophyta</taxon>
        <taxon>Spermatophyta</taxon>
        <taxon>Magnoliopsida</taxon>
        <taxon>eudicotyledons</taxon>
        <taxon>Gunneridae</taxon>
        <taxon>Pentapetalae</taxon>
        <taxon>asterids</taxon>
        <taxon>campanulids</taxon>
        <taxon>Asterales</taxon>
        <taxon>Asteraceae</taxon>
        <taxon>Asteroideae</taxon>
        <taxon>Anthemideae</taxon>
        <taxon>Artemisiinae</taxon>
        <taxon>Artemisia</taxon>
    </lineage>
</organism>
<comment type="caution">
    <text evidence="2">The sequence shown here is derived from an EMBL/GenBank/DDBJ whole genome shotgun (WGS) entry which is preliminary data.</text>
</comment>